<keyword evidence="1" id="KW-0472">Membrane</keyword>
<protein>
    <submittedName>
        <fullName evidence="2">Uncharacterized protein</fullName>
    </submittedName>
</protein>
<name>A0ABU7FG61_9ACTN</name>
<evidence type="ECO:0000313" key="3">
    <source>
        <dbReference type="Proteomes" id="UP001333996"/>
    </source>
</evidence>
<proteinExistence type="predicted"/>
<comment type="caution">
    <text evidence="2">The sequence shown here is derived from an EMBL/GenBank/DDBJ whole genome shotgun (WGS) entry which is preliminary data.</text>
</comment>
<dbReference type="RefSeq" id="WP_329507505.1">
    <property type="nucleotide sequence ID" value="NZ_BAAAYZ010000217.1"/>
</dbReference>
<gene>
    <name evidence="2" type="ORF">VXC91_14075</name>
</gene>
<sequence length="163" mass="17859">MSYAPADDGWSAARLDGRHDAIGSLQSELGDVAGRVTALLEQSLAVEDESSHRDSSVVSAVFGAAAATVFLPFLQVIVSKSAEDAYARLSRIFTREEPQQPRQVAIVDEQSGATLIAPDPLPTNAVRQLVAIPPEDLRAYIHRWDETDMTWHRYERAEPPHAP</sequence>
<accession>A0ABU7FG61</accession>
<evidence type="ECO:0000313" key="2">
    <source>
        <dbReference type="EMBL" id="MED7823079.1"/>
    </source>
</evidence>
<dbReference type="Proteomes" id="UP001333996">
    <property type="component" value="Unassembled WGS sequence"/>
</dbReference>
<keyword evidence="1" id="KW-0812">Transmembrane</keyword>
<keyword evidence="1" id="KW-1133">Transmembrane helix</keyword>
<evidence type="ECO:0000256" key="1">
    <source>
        <dbReference type="SAM" id="Phobius"/>
    </source>
</evidence>
<dbReference type="EMBL" id="JAYWVC010000036">
    <property type="protein sequence ID" value="MED7823079.1"/>
    <property type="molecule type" value="Genomic_DNA"/>
</dbReference>
<keyword evidence="3" id="KW-1185">Reference proteome</keyword>
<reference evidence="2" key="1">
    <citation type="submission" date="2024-01" db="EMBL/GenBank/DDBJ databases">
        <title>First draft genome sequence data of TA4-1, the type strain of Gram-positive actinobacterium Streptomyces chiangmaiensis.</title>
        <authorList>
            <person name="Yasawong M."/>
            <person name="Nantapong N."/>
        </authorList>
    </citation>
    <scope>NUCLEOTIDE SEQUENCE</scope>
    <source>
        <strain evidence="2">TA4-1</strain>
    </source>
</reference>
<organism evidence="2 3">
    <name type="scientific">Streptomyces chiangmaiensis</name>
    <dbReference type="NCBI Taxonomy" id="766497"/>
    <lineage>
        <taxon>Bacteria</taxon>
        <taxon>Bacillati</taxon>
        <taxon>Actinomycetota</taxon>
        <taxon>Actinomycetes</taxon>
        <taxon>Kitasatosporales</taxon>
        <taxon>Streptomycetaceae</taxon>
        <taxon>Streptomyces</taxon>
    </lineage>
</organism>
<feature type="transmembrane region" description="Helical" evidence="1">
    <location>
        <begin position="57"/>
        <end position="78"/>
    </location>
</feature>